<keyword evidence="2" id="KW-1185">Reference proteome</keyword>
<protein>
    <submittedName>
        <fullName evidence="1">Uncharacterized protein</fullName>
    </submittedName>
</protein>
<accession>A0ABP7X4Y6</accession>
<reference evidence="2" key="1">
    <citation type="journal article" date="2019" name="Int. J. Syst. Evol. Microbiol.">
        <title>The Global Catalogue of Microorganisms (GCM) 10K type strain sequencing project: providing services to taxonomists for standard genome sequencing and annotation.</title>
        <authorList>
            <consortium name="The Broad Institute Genomics Platform"/>
            <consortium name="The Broad Institute Genome Sequencing Center for Infectious Disease"/>
            <person name="Wu L."/>
            <person name="Ma J."/>
        </authorList>
    </citation>
    <scope>NUCLEOTIDE SEQUENCE [LARGE SCALE GENOMIC DNA]</scope>
    <source>
        <strain evidence="2">JCM 17085</strain>
    </source>
</reference>
<proteinExistence type="predicted"/>
<evidence type="ECO:0000313" key="1">
    <source>
        <dbReference type="EMBL" id="GAA4104472.1"/>
    </source>
</evidence>
<evidence type="ECO:0000313" key="2">
    <source>
        <dbReference type="Proteomes" id="UP001500841"/>
    </source>
</evidence>
<name>A0ABP7X4Y6_9SPHI</name>
<dbReference type="EMBL" id="BAABCV010000014">
    <property type="protein sequence ID" value="GAA4104472.1"/>
    <property type="molecule type" value="Genomic_DNA"/>
</dbReference>
<dbReference type="Proteomes" id="UP001500841">
    <property type="component" value="Unassembled WGS sequence"/>
</dbReference>
<sequence>MFSSVIGSTAAGSFAGKLAGNVLSSAIVSGGSNALSGQNVFKGLESGAINGVISTGLGEVEFGGSWAGVGEDTAFGGVSGGIVSKAFGGKFGDGFTNGALSALFKNIAYYRATIDAKQQGAEDYLDDDFSTHPTDDEILHGVGSTGDLQYDLLTAEQYNYIKDNYGGSTGNNVFDLLEGSDIPEIGDGHFKVGNLHFRNYTGQEYGKIQPGYSVHYDNYNVNLNPFKHYIIDTMDQAARGYK</sequence>
<dbReference type="RefSeq" id="WP_345107010.1">
    <property type="nucleotide sequence ID" value="NZ_BAABCV010000014.1"/>
</dbReference>
<comment type="caution">
    <text evidence="1">The sequence shown here is derived from an EMBL/GenBank/DDBJ whole genome shotgun (WGS) entry which is preliminary data.</text>
</comment>
<organism evidence="1 2">
    <name type="scientific">Mucilaginibacter panaciglaebae</name>
    <dbReference type="NCBI Taxonomy" id="502331"/>
    <lineage>
        <taxon>Bacteria</taxon>
        <taxon>Pseudomonadati</taxon>
        <taxon>Bacteroidota</taxon>
        <taxon>Sphingobacteriia</taxon>
        <taxon>Sphingobacteriales</taxon>
        <taxon>Sphingobacteriaceae</taxon>
        <taxon>Mucilaginibacter</taxon>
    </lineage>
</organism>
<gene>
    <name evidence="1" type="ORF">GCM10022392_32560</name>
</gene>